<proteinExistence type="predicted"/>
<evidence type="ECO:0000313" key="2">
    <source>
        <dbReference type="EMBL" id="GFO19556.1"/>
    </source>
</evidence>
<feature type="region of interest" description="Disordered" evidence="1">
    <location>
        <begin position="1"/>
        <end position="22"/>
    </location>
</feature>
<sequence>MRRSRQDDSAGKEVRREDKARWRESDIARREAVHERPPVLVASYDSHITQQASSADVLSIDENWKAYCEYCEWRDGLCCTERKVAWEERKGEEVEGSKRRTEG</sequence>
<protein>
    <submittedName>
        <fullName evidence="2">Uncharacterized protein</fullName>
    </submittedName>
</protein>
<organism evidence="2 3">
    <name type="scientific">Plakobranchus ocellatus</name>
    <dbReference type="NCBI Taxonomy" id="259542"/>
    <lineage>
        <taxon>Eukaryota</taxon>
        <taxon>Metazoa</taxon>
        <taxon>Spiralia</taxon>
        <taxon>Lophotrochozoa</taxon>
        <taxon>Mollusca</taxon>
        <taxon>Gastropoda</taxon>
        <taxon>Heterobranchia</taxon>
        <taxon>Euthyneura</taxon>
        <taxon>Panpulmonata</taxon>
        <taxon>Sacoglossa</taxon>
        <taxon>Placobranchoidea</taxon>
        <taxon>Plakobranchidae</taxon>
        <taxon>Plakobranchus</taxon>
    </lineage>
</organism>
<gene>
    <name evidence="2" type="ORF">PoB_004606100</name>
</gene>
<dbReference type="EMBL" id="BLXT01005065">
    <property type="protein sequence ID" value="GFO19556.1"/>
    <property type="molecule type" value="Genomic_DNA"/>
</dbReference>
<reference evidence="2 3" key="1">
    <citation type="journal article" date="2021" name="Elife">
        <title>Chloroplast acquisition without the gene transfer in kleptoplastic sea slugs, Plakobranchus ocellatus.</title>
        <authorList>
            <person name="Maeda T."/>
            <person name="Takahashi S."/>
            <person name="Yoshida T."/>
            <person name="Shimamura S."/>
            <person name="Takaki Y."/>
            <person name="Nagai Y."/>
            <person name="Toyoda A."/>
            <person name="Suzuki Y."/>
            <person name="Arimoto A."/>
            <person name="Ishii H."/>
            <person name="Satoh N."/>
            <person name="Nishiyama T."/>
            <person name="Hasebe M."/>
            <person name="Maruyama T."/>
            <person name="Minagawa J."/>
            <person name="Obokata J."/>
            <person name="Shigenobu S."/>
        </authorList>
    </citation>
    <scope>NUCLEOTIDE SEQUENCE [LARGE SCALE GENOMIC DNA]</scope>
</reference>
<name>A0AAV4B834_9GAST</name>
<comment type="caution">
    <text evidence="2">The sequence shown here is derived from an EMBL/GenBank/DDBJ whole genome shotgun (WGS) entry which is preliminary data.</text>
</comment>
<accession>A0AAV4B834</accession>
<evidence type="ECO:0000256" key="1">
    <source>
        <dbReference type="SAM" id="MobiDB-lite"/>
    </source>
</evidence>
<dbReference type="Proteomes" id="UP000735302">
    <property type="component" value="Unassembled WGS sequence"/>
</dbReference>
<evidence type="ECO:0000313" key="3">
    <source>
        <dbReference type="Proteomes" id="UP000735302"/>
    </source>
</evidence>
<keyword evidence="3" id="KW-1185">Reference proteome</keyword>
<dbReference type="AlphaFoldDB" id="A0AAV4B834"/>